<organism evidence="2 3">
    <name type="scientific">Streptomyces termitum</name>
    <dbReference type="NCBI Taxonomy" id="67368"/>
    <lineage>
        <taxon>Bacteria</taxon>
        <taxon>Bacillati</taxon>
        <taxon>Actinomycetota</taxon>
        <taxon>Actinomycetes</taxon>
        <taxon>Kitasatosporales</taxon>
        <taxon>Streptomycetaceae</taxon>
        <taxon>Streptomyces</taxon>
    </lineage>
</organism>
<dbReference type="AlphaFoldDB" id="A0A918TA80"/>
<reference evidence="2" key="2">
    <citation type="submission" date="2020-09" db="EMBL/GenBank/DDBJ databases">
        <authorList>
            <person name="Sun Q."/>
            <person name="Ohkuma M."/>
        </authorList>
    </citation>
    <scope>NUCLEOTIDE SEQUENCE</scope>
    <source>
        <strain evidence="2">JCM 4518</strain>
    </source>
</reference>
<feature type="compositionally biased region" description="Basic and acidic residues" evidence="1">
    <location>
        <begin position="92"/>
        <end position="105"/>
    </location>
</feature>
<evidence type="ECO:0000313" key="2">
    <source>
        <dbReference type="EMBL" id="GHB06766.1"/>
    </source>
</evidence>
<keyword evidence="3" id="KW-1185">Reference proteome</keyword>
<accession>A0A918TA80</accession>
<dbReference type="EMBL" id="BMUL01000021">
    <property type="protein sequence ID" value="GHB06766.1"/>
    <property type="molecule type" value="Genomic_DNA"/>
</dbReference>
<dbReference type="Proteomes" id="UP000644020">
    <property type="component" value="Unassembled WGS sequence"/>
</dbReference>
<comment type="caution">
    <text evidence="2">The sequence shown here is derived from an EMBL/GenBank/DDBJ whole genome shotgun (WGS) entry which is preliminary data.</text>
</comment>
<feature type="region of interest" description="Disordered" evidence="1">
    <location>
        <begin position="80"/>
        <end position="105"/>
    </location>
</feature>
<evidence type="ECO:0000256" key="1">
    <source>
        <dbReference type="SAM" id="MobiDB-lite"/>
    </source>
</evidence>
<name>A0A918TA80_9ACTN</name>
<proteinExistence type="predicted"/>
<sequence length="105" mass="11207">MESEDSAIGTIVMMLPTPLCFSGRPGGSWSWISPSGISGPGRRGGRLTCTTLNEQRSSRLAHAGRPTSCGFLVSRERTDGAGRFTPAARFPPGERRMNPDGGEVR</sequence>
<protein>
    <submittedName>
        <fullName evidence="2">Uncharacterized protein</fullName>
    </submittedName>
</protein>
<reference evidence="2" key="1">
    <citation type="journal article" date="2014" name="Int. J. Syst. Evol. Microbiol.">
        <title>Complete genome sequence of Corynebacterium casei LMG S-19264T (=DSM 44701T), isolated from a smear-ripened cheese.</title>
        <authorList>
            <consortium name="US DOE Joint Genome Institute (JGI-PGF)"/>
            <person name="Walter F."/>
            <person name="Albersmeier A."/>
            <person name="Kalinowski J."/>
            <person name="Ruckert C."/>
        </authorList>
    </citation>
    <scope>NUCLEOTIDE SEQUENCE</scope>
    <source>
        <strain evidence="2">JCM 4518</strain>
    </source>
</reference>
<evidence type="ECO:0000313" key="3">
    <source>
        <dbReference type="Proteomes" id="UP000644020"/>
    </source>
</evidence>
<gene>
    <name evidence="2" type="ORF">GCM10010305_57480</name>
</gene>